<dbReference type="InterPro" id="IPR038416">
    <property type="entry name" value="Ribosom_S30AE_C_sf"/>
</dbReference>
<dbReference type="EMBL" id="CP001634">
    <property type="protein sequence ID" value="ACR79265.1"/>
    <property type="molecule type" value="Genomic_DNA"/>
</dbReference>
<dbReference type="KEGG" id="kol:Kole_0545"/>
<dbReference type="InterPro" id="IPR003489">
    <property type="entry name" value="RHF/RaiA"/>
</dbReference>
<proteinExistence type="inferred from homology"/>
<dbReference type="Proteomes" id="UP000002382">
    <property type="component" value="Chromosome"/>
</dbReference>
<dbReference type="OrthoDB" id="9794975at2"/>
<accession>C5CEL9</accession>
<dbReference type="InterPro" id="IPR032528">
    <property type="entry name" value="Ribosom_S30AE_C"/>
</dbReference>
<dbReference type="PANTHER" id="PTHR33231:SF1">
    <property type="entry name" value="30S RIBOSOMAL PROTEIN"/>
    <property type="match status" value="1"/>
</dbReference>
<dbReference type="NCBIfam" id="TIGR00741">
    <property type="entry name" value="yfiA"/>
    <property type="match status" value="1"/>
</dbReference>
<organism evidence="4 5">
    <name type="scientific">Kosmotoga olearia (strain ATCC BAA-1733 / DSM 21960 / TBF 19.5.1)</name>
    <dbReference type="NCBI Taxonomy" id="521045"/>
    <lineage>
        <taxon>Bacteria</taxon>
        <taxon>Thermotogati</taxon>
        <taxon>Thermotogota</taxon>
        <taxon>Thermotogae</taxon>
        <taxon>Kosmotogales</taxon>
        <taxon>Kosmotogaceae</taxon>
        <taxon>Kosmotoga</taxon>
    </lineage>
</organism>
<gene>
    <name evidence="2" type="primary">hpf</name>
    <name evidence="4" type="ordered locus">Kole_0545</name>
</gene>
<evidence type="ECO:0000256" key="1">
    <source>
        <dbReference type="ARBA" id="ARBA00022845"/>
    </source>
</evidence>
<dbReference type="RefSeq" id="WP_012745047.1">
    <property type="nucleotide sequence ID" value="NC_012785.1"/>
</dbReference>
<dbReference type="Gene3D" id="3.30.160.100">
    <property type="entry name" value="Ribosome hibernation promotion factor-like"/>
    <property type="match status" value="1"/>
</dbReference>
<reference evidence="4 5" key="2">
    <citation type="journal article" date="2011" name="J. Bacteriol.">
        <title>Genome Sequence of Kosmotoga olearia Strain TBF 19.5.1, a Thermophilic Bacterium with a Wide Growth Temperature Range, Isolated from the Troll B Oil Platform in the North Sea.</title>
        <authorList>
            <person name="Swithers K.S."/>
            <person name="Dipippo J.L."/>
            <person name="Bruce D.C."/>
            <person name="Detter C."/>
            <person name="Tapia R."/>
            <person name="Han S."/>
            <person name="Goodwin L.A."/>
            <person name="Han J."/>
            <person name="Woyke T."/>
            <person name="Pitluck S."/>
            <person name="Pennacchio L."/>
            <person name="Nolan M."/>
            <person name="Mikhailova N."/>
            <person name="Land M.L."/>
            <person name="Nesbo C.L."/>
            <person name="Gogarten J.P."/>
            <person name="Noll K.M."/>
        </authorList>
    </citation>
    <scope>NUCLEOTIDE SEQUENCE [LARGE SCALE GENOMIC DNA]</scope>
    <source>
        <strain evidence="5">ATCC BAA-1733 / DSM 21960 / TBF 19.5.1</strain>
    </source>
</reference>
<dbReference type="Pfam" id="PF16321">
    <property type="entry name" value="Ribosom_S30AE_C"/>
    <property type="match status" value="1"/>
</dbReference>
<dbReference type="Gene3D" id="3.30.505.50">
    <property type="entry name" value="Sigma 54 modulation/S30EA ribosomal protein, C-terminal domain"/>
    <property type="match status" value="1"/>
</dbReference>
<dbReference type="STRING" id="521045.Kole_0545"/>
<evidence type="ECO:0000259" key="3">
    <source>
        <dbReference type="Pfam" id="PF16321"/>
    </source>
</evidence>
<name>C5CEL9_KOSOT</name>
<dbReference type="AlphaFoldDB" id="C5CEL9"/>
<keyword evidence="5" id="KW-1185">Reference proteome</keyword>
<dbReference type="eggNOG" id="COG1544">
    <property type="taxonomic scope" value="Bacteria"/>
</dbReference>
<evidence type="ECO:0000256" key="2">
    <source>
        <dbReference type="HAMAP-Rule" id="MF_00839"/>
    </source>
</evidence>
<keyword evidence="1 2" id="KW-0810">Translation regulation</keyword>
<comment type="similarity">
    <text evidence="2">Belongs to the HPF/YfiA ribosome-associated protein family. Long HPF subfamily.</text>
</comment>
<protein>
    <recommendedName>
        <fullName evidence="2">Ribosome hibernation promoting factor</fullName>
        <shortName evidence="2">HPF</shortName>
    </recommendedName>
</protein>
<dbReference type="InterPro" id="IPR034694">
    <property type="entry name" value="HPF_long/plastid"/>
</dbReference>
<evidence type="ECO:0000313" key="4">
    <source>
        <dbReference type="EMBL" id="ACR79265.1"/>
    </source>
</evidence>
<comment type="subunit">
    <text evidence="2">Interacts with 100S ribosomes.</text>
</comment>
<comment type="function">
    <text evidence="2">Required for dimerization of active 70S ribosomes into 100S ribosomes in stationary phase; 100S ribosomes are translationally inactive and sometimes present during exponential growth.</text>
</comment>
<dbReference type="PANTHER" id="PTHR33231">
    <property type="entry name" value="30S RIBOSOMAL PROTEIN"/>
    <property type="match status" value="1"/>
</dbReference>
<dbReference type="GO" id="GO:0022627">
    <property type="term" value="C:cytosolic small ribosomal subunit"/>
    <property type="evidence" value="ECO:0007669"/>
    <property type="project" value="TreeGrafter"/>
</dbReference>
<dbReference type="Pfam" id="PF02482">
    <property type="entry name" value="Ribosomal_S30AE"/>
    <property type="match status" value="1"/>
</dbReference>
<feature type="domain" description="Sigma 54 modulation/S30EA ribosomal protein C-terminal" evidence="3">
    <location>
        <begin position="121"/>
        <end position="173"/>
    </location>
</feature>
<dbReference type="GO" id="GO:0045900">
    <property type="term" value="P:negative regulation of translational elongation"/>
    <property type="evidence" value="ECO:0007669"/>
    <property type="project" value="TreeGrafter"/>
</dbReference>
<dbReference type="HAMAP" id="MF_00839">
    <property type="entry name" value="HPF"/>
    <property type="match status" value="1"/>
</dbReference>
<comment type="subcellular location">
    <subcellularLocation>
        <location evidence="2">Cytoplasm</location>
    </subcellularLocation>
</comment>
<dbReference type="HOGENOM" id="CLU_071472_0_3_0"/>
<dbReference type="InterPro" id="IPR036567">
    <property type="entry name" value="RHF-like"/>
</dbReference>
<dbReference type="InterPro" id="IPR050574">
    <property type="entry name" value="HPF/YfiA_ribosome-assoc"/>
</dbReference>
<dbReference type="SUPFAM" id="SSF69754">
    <property type="entry name" value="Ribosome binding protein Y (YfiA homologue)"/>
    <property type="match status" value="1"/>
</dbReference>
<evidence type="ECO:0000313" key="5">
    <source>
        <dbReference type="Proteomes" id="UP000002382"/>
    </source>
</evidence>
<dbReference type="CDD" id="cd00552">
    <property type="entry name" value="RaiA"/>
    <property type="match status" value="1"/>
</dbReference>
<keyword evidence="2" id="KW-0963">Cytoplasm</keyword>
<sequence length="178" mass="20893">MKYNIYAKDIPVTDTMKEHIDKKLAKVFRAIDEDHFTSMDVRVMKERGLYKVEITGHLPGFVVRVEERGDDFYGVVEAIANTLERRIKRYKERARMRHRASAKEILEAIPEVPDEEERGLQITRTKRFSIKPMKIDEALLQMEMLGHTFFVFRNVDTDEVNVLYLRKNGTVGLIEMSE</sequence>
<reference evidence="4 5" key="1">
    <citation type="submission" date="2009-06" db="EMBL/GenBank/DDBJ databases">
        <title>Complete sequence of Thermotogales bacterium TBF 19.5.1.</title>
        <authorList>
            <consortium name="US DOE Joint Genome Institute"/>
            <person name="Lucas S."/>
            <person name="Copeland A."/>
            <person name="Lapidus A."/>
            <person name="Glavina del Rio T."/>
            <person name="Tice H."/>
            <person name="Bruce D."/>
            <person name="Goodwin L."/>
            <person name="Pitluck S."/>
            <person name="Chertkov O."/>
            <person name="Brettin T."/>
            <person name="Detter J.C."/>
            <person name="Han C."/>
            <person name="Schmutz J."/>
            <person name="Larimer F."/>
            <person name="Land M."/>
            <person name="Hauser L."/>
            <person name="Kyrpides N."/>
            <person name="Ovchinnikova G."/>
            <person name="Noll K."/>
        </authorList>
    </citation>
    <scope>NUCLEOTIDE SEQUENCE [LARGE SCALE GENOMIC DNA]</scope>
    <source>
        <strain evidence="5">ATCC BAA-1733 / DSM 21960 / TBF 19.5.1</strain>
    </source>
</reference>
<dbReference type="GO" id="GO:0043024">
    <property type="term" value="F:ribosomal small subunit binding"/>
    <property type="evidence" value="ECO:0007669"/>
    <property type="project" value="TreeGrafter"/>
</dbReference>